<dbReference type="PANTHER" id="PTHR30023:SF0">
    <property type="entry name" value="PENICILLIN-SENSITIVE CARBOXYPEPTIDASE A"/>
    <property type="match status" value="1"/>
</dbReference>
<comment type="caution">
    <text evidence="4">The sequence shown here is derived from an EMBL/GenBank/DDBJ whole genome shotgun (WGS) entry which is preliminary data.</text>
</comment>
<dbReference type="PANTHER" id="PTHR30023">
    <property type="entry name" value="D-ALANYL-D-ALANINE CARBOXYPEPTIDASE"/>
    <property type="match status" value="1"/>
</dbReference>
<dbReference type="Pfam" id="PF02113">
    <property type="entry name" value="Peptidase_S13"/>
    <property type="match status" value="2"/>
</dbReference>
<reference evidence="4 5" key="1">
    <citation type="submission" date="2020-08" db="EMBL/GenBank/DDBJ databases">
        <title>Genomic Encyclopedia of Type Strains, Phase III (KMG-III): the genomes of soil and plant-associated and newly described type strains.</title>
        <authorList>
            <person name="Whitman W."/>
        </authorList>
    </citation>
    <scope>NUCLEOTIDE SEQUENCE [LARGE SCALE GENOMIC DNA]</scope>
    <source>
        <strain evidence="4 5">CECT 7247</strain>
    </source>
</reference>
<feature type="chain" id="PRO_5046068218" evidence="3">
    <location>
        <begin position="18"/>
        <end position="517"/>
    </location>
</feature>
<keyword evidence="5" id="KW-1185">Reference proteome</keyword>
<sequence>MQVLSTPLRLAILSALALSGCATGPERLRPGELPAPVAAVHARSGVPLDALAVMAYPLNQPSGGLRLNADRPMQGASTMKLLTAAAALDRLGPNSRGRTELLVDGDPTAAPLLPAPDGHLRTPLYLKGGADADLDWSALWLMLRELRERQGISALDGGVVVDRTMFRPARPELGAPDFDEQPEFPYNVIPDALNLNGSLLSFDLQSDAQQVQVRPFPLFGGLEVDTQQLQLADGACKDWDDRWQIPQFQPLPALPTAAVPFPAQVPTHAGPVNGDTPPASARLTLRGTFPRDCQVRQSLNVLDRQWTTAQAVRQLWTSLGGSLSGEVREGQAPAQARVLVRHQDRPLAELLRPVLKASDNATTRLIFQRLGAAAALPGEDTLPAAQRAVKEWLMTQGVDPGDVVLENGAGLSRVERISPAKMAAMLASVHRGRHGPELMATLPVAGADGTLSRRFKGTPAEGRARMKTGTLRDVVALAGYVPDASGQLWVVVAVINDERAAAARPTLDALVSWVAAQ</sequence>
<dbReference type="InterPro" id="IPR000667">
    <property type="entry name" value="Peptidase_S13"/>
</dbReference>
<dbReference type="EMBL" id="JACHXO010000003">
    <property type="protein sequence ID" value="MBB3194840.1"/>
    <property type="molecule type" value="Genomic_DNA"/>
</dbReference>
<keyword evidence="4" id="KW-0645">Protease</keyword>
<dbReference type="Gene3D" id="3.40.710.10">
    <property type="entry name" value="DD-peptidase/beta-lactamase superfamily"/>
    <property type="match status" value="2"/>
</dbReference>
<dbReference type="GO" id="GO:0009002">
    <property type="term" value="F:serine-type D-Ala-D-Ala carboxypeptidase activity"/>
    <property type="evidence" value="ECO:0007669"/>
    <property type="project" value="UniProtKB-EC"/>
</dbReference>
<organism evidence="4 5">
    <name type="scientific">Roseateles terrae</name>
    <dbReference type="NCBI Taxonomy" id="431060"/>
    <lineage>
        <taxon>Bacteria</taxon>
        <taxon>Pseudomonadati</taxon>
        <taxon>Pseudomonadota</taxon>
        <taxon>Betaproteobacteria</taxon>
        <taxon>Burkholderiales</taxon>
        <taxon>Sphaerotilaceae</taxon>
        <taxon>Roseateles</taxon>
    </lineage>
</organism>
<gene>
    <name evidence="4" type="ORF">FHS28_002236</name>
</gene>
<dbReference type="SUPFAM" id="SSF56601">
    <property type="entry name" value="beta-lactamase/transpeptidase-like"/>
    <property type="match status" value="1"/>
</dbReference>
<evidence type="ECO:0000256" key="3">
    <source>
        <dbReference type="SAM" id="SignalP"/>
    </source>
</evidence>
<dbReference type="InterPro" id="IPR012338">
    <property type="entry name" value="Beta-lactam/transpept-like"/>
</dbReference>
<keyword evidence="2 4" id="KW-0378">Hydrolase</keyword>
<dbReference type="RefSeq" id="WP_088452661.1">
    <property type="nucleotide sequence ID" value="NZ_JACHXO010000003.1"/>
</dbReference>
<dbReference type="Gene3D" id="3.50.80.20">
    <property type="entry name" value="D-Ala-D-Ala carboxypeptidase C, peptidase S13"/>
    <property type="match status" value="1"/>
</dbReference>
<dbReference type="PRINTS" id="PR00922">
    <property type="entry name" value="DADACBPTASE3"/>
</dbReference>
<comment type="similarity">
    <text evidence="1">Belongs to the peptidase S13 family.</text>
</comment>
<evidence type="ECO:0000256" key="2">
    <source>
        <dbReference type="ARBA" id="ARBA00022801"/>
    </source>
</evidence>
<protein>
    <submittedName>
        <fullName evidence="4">D-alanyl-D-alanine carboxypeptidase/D-alanyl-D-alanine-endopeptidase (Penicillin-binding protein 4)</fullName>
        <ecNumber evidence="4">3.4.16.4</ecNumber>
        <ecNumber evidence="4">3.4.21.-</ecNumber>
    </submittedName>
</protein>
<dbReference type="NCBIfam" id="TIGR00666">
    <property type="entry name" value="PBP4"/>
    <property type="match status" value="1"/>
</dbReference>
<dbReference type="Proteomes" id="UP000574369">
    <property type="component" value="Unassembled WGS sequence"/>
</dbReference>
<keyword evidence="3" id="KW-0732">Signal</keyword>
<proteinExistence type="inferred from homology"/>
<dbReference type="EC" id="3.4.16.4" evidence="4"/>
<evidence type="ECO:0000313" key="4">
    <source>
        <dbReference type="EMBL" id="MBB3194840.1"/>
    </source>
</evidence>
<dbReference type="EC" id="3.4.21.-" evidence="4"/>
<accession>A0ABR6GRU7</accession>
<evidence type="ECO:0000256" key="1">
    <source>
        <dbReference type="ARBA" id="ARBA00006096"/>
    </source>
</evidence>
<keyword evidence="4" id="KW-0121">Carboxypeptidase</keyword>
<name>A0ABR6GRU7_9BURK</name>
<evidence type="ECO:0000313" key="5">
    <source>
        <dbReference type="Proteomes" id="UP000574369"/>
    </source>
</evidence>
<feature type="signal peptide" evidence="3">
    <location>
        <begin position="1"/>
        <end position="17"/>
    </location>
</feature>